<protein>
    <submittedName>
        <fullName evidence="1">Uncharacterized protein</fullName>
    </submittedName>
</protein>
<accession>A0A7M1VJM4</accession>
<sequence>MSRLIISNSEILFKKLLKSHDDAGLSLCEEFKHNGMHLASFYKRVRPVENCTKYDGTSFAIASGTYTYEGDIGRNALCQALKCSENDEDFRNKFIGNYSIALSKGDVVEVYCDPYAIHDLYYFYENGQYAISNSLRDIAKLKENLSLMEENIVSETILAGYIGNETIFKGIYKLRGSEKLEITDNVLEVVNLGYKKKEWTFEGKTIDDAAQDYANLITKYSHFIAKGWGDNGIGIHQTGGLDNRLIFSAFMNLEISPTLLYGKGNSILTTTNKEDLDCVLEYGKKFGLNTHIMNWGHSREDFSLEFFESLFEKYGFKCAIYGAPKAFFSEYEGRIPDYPSFLEFGYFGENLRLREYVGSRSFISINEFFDDYLFGGRYGDINSVEFLPHSNTIKQKLKKQYLNEAKLFDLDFEEVIPAERFDEFRWVHARKADSRSLNLINEFTCSFSLLSVPELHEFPWSLPADWRRSGEFQLRVINKLFPQALDIKVFSHGNMQKFDRNNFNLNIDYSYAQKIKSLMDQLGINKDAVAFFKKLYFQFLEKDRGKAELAKKNISSTKLVSEILDKYLNEDCPKELKFINPNHYPGHIVGLYRYYLHIKCLELMLNE</sequence>
<reference evidence="1" key="1">
    <citation type="submission" date="2020-08" db="EMBL/GenBank/DDBJ databases">
        <title>Genetic structure, function and evolution of capsule biosynthesis loci in Vibrio parahaemolyticus.</title>
        <authorList>
            <person name="Li L."/>
            <person name="Bian S."/>
        </authorList>
    </citation>
    <scope>NUCLEOTIDE SEQUENCE</scope>
    <source>
        <strain evidence="1">VP34</strain>
    </source>
</reference>
<dbReference type="Gene3D" id="3.60.20.10">
    <property type="entry name" value="Glutamine Phosphoribosylpyrophosphate, subunit 1, domain 1"/>
    <property type="match status" value="1"/>
</dbReference>
<dbReference type="EMBL" id="MT898012">
    <property type="protein sequence ID" value="QOS15008.1"/>
    <property type="molecule type" value="Genomic_DNA"/>
</dbReference>
<dbReference type="AlphaFoldDB" id="A0A7M1VJM4"/>
<name>A0A7M1VJM4_VIBPH</name>
<organism evidence="1">
    <name type="scientific">Vibrio parahaemolyticus</name>
    <dbReference type="NCBI Taxonomy" id="670"/>
    <lineage>
        <taxon>Bacteria</taxon>
        <taxon>Pseudomonadati</taxon>
        <taxon>Pseudomonadota</taxon>
        <taxon>Gammaproteobacteria</taxon>
        <taxon>Vibrionales</taxon>
        <taxon>Vibrionaceae</taxon>
        <taxon>Vibrio</taxon>
    </lineage>
</organism>
<dbReference type="InterPro" id="IPR029055">
    <property type="entry name" value="Ntn_hydrolases_N"/>
</dbReference>
<dbReference type="SUPFAM" id="SSF56235">
    <property type="entry name" value="N-terminal nucleophile aminohydrolases (Ntn hydrolases)"/>
    <property type="match status" value="1"/>
</dbReference>
<gene>
    <name evidence="1" type="ORF">VP34_00018</name>
</gene>
<evidence type="ECO:0000313" key="1">
    <source>
        <dbReference type="EMBL" id="QOS15008.1"/>
    </source>
</evidence>
<proteinExistence type="predicted"/>
<dbReference type="RefSeq" id="WP_140376981.1">
    <property type="nucleotide sequence ID" value="NZ_JAZGSQ010000005.1"/>
</dbReference>